<protein>
    <recommendedName>
        <fullName evidence="2">diguanylate cyclase</fullName>
        <ecNumber evidence="2">2.7.7.65</ecNumber>
    </recommendedName>
</protein>
<name>A0A4V6P4P9_MARGR</name>
<dbReference type="Pfam" id="PF21623">
    <property type="entry name" value="HK_sensor_dom_bact"/>
    <property type="match status" value="1"/>
</dbReference>
<dbReference type="GO" id="GO:0043709">
    <property type="term" value="P:cell adhesion involved in single-species biofilm formation"/>
    <property type="evidence" value="ECO:0007669"/>
    <property type="project" value="TreeGrafter"/>
</dbReference>
<dbReference type="SUPFAM" id="SSF103190">
    <property type="entry name" value="Sensory domain-like"/>
    <property type="match status" value="2"/>
</dbReference>
<evidence type="ECO:0000256" key="4">
    <source>
        <dbReference type="SAM" id="Phobius"/>
    </source>
</evidence>
<gene>
    <name evidence="6" type="ORF">EDC29_10930</name>
</gene>
<feature type="domain" description="GGDEF" evidence="5">
    <location>
        <begin position="392"/>
        <end position="522"/>
    </location>
</feature>
<keyword evidence="4" id="KW-1133">Transmembrane helix</keyword>
<dbReference type="Gene3D" id="3.30.450.20">
    <property type="entry name" value="PAS domain"/>
    <property type="match status" value="2"/>
</dbReference>
<comment type="cofactor">
    <cofactor evidence="1">
        <name>Mg(2+)</name>
        <dbReference type="ChEBI" id="CHEBI:18420"/>
    </cofactor>
</comment>
<dbReference type="Proteomes" id="UP000295247">
    <property type="component" value="Unassembled WGS sequence"/>
</dbReference>
<dbReference type="InterPro" id="IPR029787">
    <property type="entry name" value="Nucleotide_cyclase"/>
</dbReference>
<evidence type="ECO:0000256" key="3">
    <source>
        <dbReference type="ARBA" id="ARBA00034247"/>
    </source>
</evidence>
<organism evidence="6 7">
    <name type="scientific">Marichromatium gracile</name>
    <name type="common">Chromatium gracile</name>
    <dbReference type="NCBI Taxonomy" id="1048"/>
    <lineage>
        <taxon>Bacteria</taxon>
        <taxon>Pseudomonadati</taxon>
        <taxon>Pseudomonadota</taxon>
        <taxon>Gammaproteobacteria</taxon>
        <taxon>Chromatiales</taxon>
        <taxon>Chromatiaceae</taxon>
        <taxon>Marichromatium</taxon>
    </lineage>
</organism>
<dbReference type="PANTHER" id="PTHR45138:SF9">
    <property type="entry name" value="DIGUANYLATE CYCLASE DGCM-RELATED"/>
    <property type="match status" value="1"/>
</dbReference>
<evidence type="ECO:0000313" key="7">
    <source>
        <dbReference type="Proteomes" id="UP000295247"/>
    </source>
</evidence>
<evidence type="ECO:0000256" key="1">
    <source>
        <dbReference type="ARBA" id="ARBA00001946"/>
    </source>
</evidence>
<dbReference type="NCBIfam" id="TIGR00254">
    <property type="entry name" value="GGDEF"/>
    <property type="match status" value="1"/>
</dbReference>
<dbReference type="SUPFAM" id="SSF55073">
    <property type="entry name" value="Nucleotide cyclase"/>
    <property type="match status" value="1"/>
</dbReference>
<evidence type="ECO:0000313" key="6">
    <source>
        <dbReference type="EMBL" id="TCW34670.1"/>
    </source>
</evidence>
<dbReference type="Pfam" id="PF00990">
    <property type="entry name" value="GGDEF"/>
    <property type="match status" value="1"/>
</dbReference>
<dbReference type="PROSITE" id="PS50887">
    <property type="entry name" value="GGDEF"/>
    <property type="match status" value="1"/>
</dbReference>
<accession>A0A4V6P4P9</accession>
<keyword evidence="4" id="KW-0472">Membrane</keyword>
<reference evidence="6 7" key="1">
    <citation type="submission" date="2019-03" db="EMBL/GenBank/DDBJ databases">
        <title>Genomic Encyclopedia of Type Strains, Phase IV (KMG-IV): sequencing the most valuable type-strain genomes for metagenomic binning, comparative biology and taxonomic classification.</title>
        <authorList>
            <person name="Goeker M."/>
        </authorList>
    </citation>
    <scope>NUCLEOTIDE SEQUENCE [LARGE SCALE GENOMIC DNA]</scope>
    <source>
        <strain evidence="6 7">DSM 203</strain>
    </source>
</reference>
<dbReference type="GO" id="GO:1902201">
    <property type="term" value="P:negative regulation of bacterial-type flagellum-dependent cell motility"/>
    <property type="evidence" value="ECO:0007669"/>
    <property type="project" value="TreeGrafter"/>
</dbReference>
<evidence type="ECO:0000259" key="5">
    <source>
        <dbReference type="PROSITE" id="PS50887"/>
    </source>
</evidence>
<dbReference type="InterPro" id="IPR043128">
    <property type="entry name" value="Rev_trsase/Diguanyl_cyclase"/>
</dbReference>
<dbReference type="CDD" id="cd01949">
    <property type="entry name" value="GGDEF"/>
    <property type="match status" value="1"/>
</dbReference>
<dbReference type="InterPro" id="IPR029151">
    <property type="entry name" value="Sensor-like_sf"/>
</dbReference>
<dbReference type="InterPro" id="IPR048760">
    <property type="entry name" value="VP0354-like_sensor_dom"/>
</dbReference>
<keyword evidence="4" id="KW-0812">Transmembrane</keyword>
<sequence length="530" mass="59392">MSGRGFWRLYLPLALGLVALLVLVWGWSVRQMHRELDETARAGVDELVRLIENKLDHVAIDTLTLARQHIVQRYLDTGDRDWLPLIAAELTNRIHYARRYQKIRLIDETGHEVVRVESLAGEILTISEEELQDKADRYYVEATLGLEPGELYVSPLDLSIENGEVLLPFLPLLRVGTPVFDSAGRGRGMIVISYRAGHLLERLEDFGRAGPIRPMLINCAGYWLLAPQRGMAWGFMVEGRAEQRMQVRYPEAWARMQHHPLGLIRTADGTFIYRDVVPLQSSYPVYSALCARRDDAVSPNLLRWHVAAFIARERYVRAALTPTLVIAGLGVLLLLVLALAVRATVALRVDRRARIDLLQRQARTDALTGLANRTAFEERTDLEIARAARHHRRFALCLLDLDGFKAVNDSQGHLVGDEVLRFVAAVLVRHLRTGSDDLASRFGGDEFGLLLCELPEEVEQVQTILADLCRRIAAGDWGVTASIGVALYPDHATSRVGLLRAADVAMYRAKERGKNRIVLAGEHDQGAPAR</sequence>
<dbReference type="PANTHER" id="PTHR45138">
    <property type="entry name" value="REGULATORY COMPONENTS OF SENSORY TRANSDUCTION SYSTEM"/>
    <property type="match status" value="1"/>
</dbReference>
<dbReference type="Gene3D" id="3.30.70.270">
    <property type="match status" value="1"/>
</dbReference>
<evidence type="ECO:0000256" key="2">
    <source>
        <dbReference type="ARBA" id="ARBA00012528"/>
    </source>
</evidence>
<comment type="catalytic activity">
    <reaction evidence="3">
        <text>2 GTP = 3',3'-c-di-GMP + 2 diphosphate</text>
        <dbReference type="Rhea" id="RHEA:24898"/>
        <dbReference type="ChEBI" id="CHEBI:33019"/>
        <dbReference type="ChEBI" id="CHEBI:37565"/>
        <dbReference type="ChEBI" id="CHEBI:58805"/>
        <dbReference type="EC" id="2.7.7.65"/>
    </reaction>
</comment>
<feature type="transmembrane region" description="Helical" evidence="4">
    <location>
        <begin position="324"/>
        <end position="345"/>
    </location>
</feature>
<dbReference type="InterPro" id="IPR050469">
    <property type="entry name" value="Diguanylate_Cyclase"/>
</dbReference>
<dbReference type="AlphaFoldDB" id="A0A4V6P4P9"/>
<dbReference type="GO" id="GO:0005886">
    <property type="term" value="C:plasma membrane"/>
    <property type="evidence" value="ECO:0007669"/>
    <property type="project" value="TreeGrafter"/>
</dbReference>
<comment type="caution">
    <text evidence="6">The sequence shown here is derived from an EMBL/GenBank/DDBJ whole genome shotgun (WGS) entry which is preliminary data.</text>
</comment>
<dbReference type="EMBL" id="SMDC01000009">
    <property type="protein sequence ID" value="TCW34670.1"/>
    <property type="molecule type" value="Genomic_DNA"/>
</dbReference>
<dbReference type="SMART" id="SM00267">
    <property type="entry name" value="GGDEF"/>
    <property type="match status" value="1"/>
</dbReference>
<proteinExistence type="predicted"/>
<dbReference type="GO" id="GO:0052621">
    <property type="term" value="F:diguanylate cyclase activity"/>
    <property type="evidence" value="ECO:0007669"/>
    <property type="project" value="UniProtKB-EC"/>
</dbReference>
<dbReference type="EC" id="2.7.7.65" evidence="2"/>
<dbReference type="InterPro" id="IPR000160">
    <property type="entry name" value="GGDEF_dom"/>
</dbReference>
<dbReference type="RefSeq" id="WP_132230187.1">
    <property type="nucleotide sequence ID" value="NZ_NRRH01000022.1"/>
</dbReference>
<dbReference type="FunFam" id="3.30.70.270:FF:000001">
    <property type="entry name" value="Diguanylate cyclase domain protein"/>
    <property type="match status" value="1"/>
</dbReference>